<dbReference type="AlphaFoldDB" id="A0A0P0FMT3"/>
<protein>
    <submittedName>
        <fullName evidence="3">Mce related protein</fullName>
    </submittedName>
</protein>
<evidence type="ECO:0000313" key="3">
    <source>
        <dbReference type="EMBL" id="ALJ58862.1"/>
    </source>
</evidence>
<dbReference type="Pfam" id="PF02470">
    <property type="entry name" value="MlaD"/>
    <property type="match status" value="1"/>
</dbReference>
<dbReference type="PANTHER" id="PTHR33371:SF4">
    <property type="entry name" value="INTERMEMBRANE PHOSPHOLIPID TRANSPORT SYSTEM BINDING PROTEIN MLAD"/>
    <property type="match status" value="1"/>
</dbReference>
<feature type="transmembrane region" description="Helical" evidence="1">
    <location>
        <begin position="12"/>
        <end position="29"/>
    </location>
</feature>
<accession>A0A0P0FMT3</accession>
<reference evidence="3 4" key="1">
    <citation type="journal article" date="2015" name="Science">
        <title>Genetic determinants of in vivo fitness and diet responsiveness in multiple human gut Bacteroides.</title>
        <authorList>
            <person name="Wu M."/>
            <person name="McNulty N.P."/>
            <person name="Rodionov D.A."/>
            <person name="Khoroshkin M.S."/>
            <person name="Griffin N.W."/>
            <person name="Cheng J."/>
            <person name="Latreille P."/>
            <person name="Kerstetter R.A."/>
            <person name="Terrapon N."/>
            <person name="Henrissat B."/>
            <person name="Osterman A.L."/>
            <person name="Gordon J.I."/>
        </authorList>
    </citation>
    <scope>NUCLEOTIDE SEQUENCE [LARGE SCALE GENOMIC DNA]</scope>
    <source>
        <strain evidence="3 4">WH2</strain>
    </source>
</reference>
<dbReference type="eggNOG" id="COG1463">
    <property type="taxonomic scope" value="Bacteria"/>
</dbReference>
<keyword evidence="1" id="KW-1133">Transmembrane helix</keyword>
<dbReference type="InterPro" id="IPR052336">
    <property type="entry name" value="MlaD_Phospholipid_Transporter"/>
</dbReference>
<dbReference type="KEGG" id="bcel:BcellWH2_01609"/>
<dbReference type="PATRIC" id="fig|246787.4.peg.1653"/>
<dbReference type="Proteomes" id="UP000061809">
    <property type="component" value="Chromosome"/>
</dbReference>
<dbReference type="STRING" id="246787.BcellWH2_01609"/>
<proteinExistence type="predicted"/>
<sequence length="298" mass="32889">MMKYLTKEVRIGIAGIIALCILVYGINYLKGIHMFKPTNYFYVKFHNINGLTKSSPVFADGFRVGIVRDLYYDYNEPGKVVAEIDVDPELRIPKGSTAELASELMGGVKMNLLLANNPREKYLTGDTLQGNVNNGVMDQVATIMPQVEKMLPKLDSILASLNTILGDPAIPGTLHSVQNTMASMEVTSRQLQAIMSKDIPQLTKKLNTIGDNFVTVSDNLKEIDYAAAFARIDSTLANAKMITDQLGRKDNTIGLLLNDPSLYNNLNATTANAASLLEDLKSHPKRYVHFSLFGKKDK</sequence>
<keyword evidence="1" id="KW-0472">Membrane</keyword>
<name>A0A0P0FMT3_9BACE</name>
<evidence type="ECO:0000259" key="2">
    <source>
        <dbReference type="Pfam" id="PF02470"/>
    </source>
</evidence>
<dbReference type="PANTHER" id="PTHR33371">
    <property type="entry name" value="INTERMEMBRANE PHOSPHOLIPID TRANSPORT SYSTEM BINDING PROTEIN MLAD-RELATED"/>
    <property type="match status" value="1"/>
</dbReference>
<feature type="domain" description="Mce/MlaD" evidence="2">
    <location>
        <begin position="38"/>
        <end position="104"/>
    </location>
</feature>
<gene>
    <name evidence="3" type="ORF">BcellWH2_01609</name>
</gene>
<organism evidence="3 4">
    <name type="scientific">Bacteroides cellulosilyticus</name>
    <dbReference type="NCBI Taxonomy" id="246787"/>
    <lineage>
        <taxon>Bacteria</taxon>
        <taxon>Pseudomonadati</taxon>
        <taxon>Bacteroidota</taxon>
        <taxon>Bacteroidia</taxon>
        <taxon>Bacteroidales</taxon>
        <taxon>Bacteroidaceae</taxon>
        <taxon>Bacteroides</taxon>
    </lineage>
</organism>
<evidence type="ECO:0000256" key="1">
    <source>
        <dbReference type="SAM" id="Phobius"/>
    </source>
</evidence>
<evidence type="ECO:0000313" key="4">
    <source>
        <dbReference type="Proteomes" id="UP000061809"/>
    </source>
</evidence>
<dbReference type="InterPro" id="IPR003399">
    <property type="entry name" value="Mce/MlaD"/>
</dbReference>
<keyword evidence="1" id="KW-0812">Transmembrane</keyword>
<dbReference type="EMBL" id="CP012801">
    <property type="protein sequence ID" value="ALJ58862.1"/>
    <property type="molecule type" value="Genomic_DNA"/>
</dbReference>